<dbReference type="AlphaFoldDB" id="A0A838YIC4"/>
<gene>
    <name evidence="1" type="ORF">H2021_02690</name>
</gene>
<dbReference type="GO" id="GO:0004345">
    <property type="term" value="F:glucose-6-phosphate dehydrogenase activity"/>
    <property type="evidence" value="ECO:0007669"/>
    <property type="project" value="InterPro"/>
</dbReference>
<accession>A0A838YIC4</accession>
<name>A0A838YIC4_9GAMM</name>
<dbReference type="InterPro" id="IPR019796">
    <property type="entry name" value="G6P_DH_AS"/>
</dbReference>
<dbReference type="Pfam" id="PF05960">
    <property type="entry name" value="DUF885"/>
    <property type="match status" value="1"/>
</dbReference>
<dbReference type="InterPro" id="IPR010281">
    <property type="entry name" value="DUF885"/>
</dbReference>
<reference evidence="1 2" key="1">
    <citation type="submission" date="2020-06" db="EMBL/GenBank/DDBJ databases">
        <title>Dysbiosis in marine aquaculture revealed through microbiome analysis: reverse ecology for environmental sustainability.</title>
        <authorList>
            <person name="Haro-Moreno J.M."/>
            <person name="Coutinho F.H."/>
            <person name="Zaragoza-Solas A."/>
            <person name="Picazo A."/>
            <person name="Almagro-Moreno S."/>
            <person name="Lopez-Perez M."/>
        </authorList>
    </citation>
    <scope>NUCLEOTIDE SEQUENCE [LARGE SCALE GENOMIC DNA]</scope>
    <source>
        <strain evidence="1">MCMED-G42</strain>
    </source>
</reference>
<sequence>MIKRLLKICAVFLTFFTGLATLYLGNLFFMKPVSIDHYLGKEMVVSLVDSPELLTYLGVFDRFSNITKHNSKLTIPNPKDLENDISQTEDRLAILKSYKTGSLSDEQKITKKIAIFDTENNLKELKEFPYHNYPLNQVRGAHQNVISFMSDQHPVRNLYEARGYVERTDLVKEVFKGQLDWLERQAAQEIYAPDFVYAHLIEQLNEFISYSFEEHPLYTEFIKKIDLLKISGNDYAELDTNLKNSIENSVTPGFVLLRDFMVATKHKANPNHGIWSQPNGDEYYKLMIRSYTTTDYSPEKIHNIGLSEVARISTRMKEILNSLGYDPKKSAGILMNELNEDPSFLYADTPDRKDIVVNDYMNMVNEATEGIKGYFHTMPRASVVVKAVPEYSEKTAPGGYYQAPALDGSRPGAFYVNLYDIKQTPKYSMKTLAYHEATPGHHHQIAHSMENEKLTLYRNFGYRTSAFSEGWALYSEQLALEAGLAPDPYDELGILQSEIFRAVRLVVDTGIHYKKWTREQAIDYMKSKTGMSDTECRVEIERYIVWPGQALSYKVGMIKILELRKKAMDALGDKFDIKDFHSAVLDHGIPPLFIVEQKVDEMIERALNT</sequence>
<evidence type="ECO:0000313" key="2">
    <source>
        <dbReference type="Proteomes" id="UP000585327"/>
    </source>
</evidence>
<dbReference type="Proteomes" id="UP000585327">
    <property type="component" value="Unassembled WGS sequence"/>
</dbReference>
<protein>
    <submittedName>
        <fullName evidence="1">DUF885 domain-containing protein</fullName>
    </submittedName>
</protein>
<organism evidence="1 2">
    <name type="scientific">SAR86 cluster bacterium</name>
    <dbReference type="NCBI Taxonomy" id="2030880"/>
    <lineage>
        <taxon>Bacteria</taxon>
        <taxon>Pseudomonadati</taxon>
        <taxon>Pseudomonadota</taxon>
        <taxon>Gammaproteobacteria</taxon>
        <taxon>SAR86 cluster</taxon>
    </lineage>
</organism>
<dbReference type="PROSITE" id="PS00069">
    <property type="entry name" value="G6P_DEHYDROGENASE"/>
    <property type="match status" value="1"/>
</dbReference>
<evidence type="ECO:0000313" key="1">
    <source>
        <dbReference type="EMBL" id="MBA4724104.1"/>
    </source>
</evidence>
<proteinExistence type="predicted"/>
<dbReference type="EMBL" id="JACETM010000021">
    <property type="protein sequence ID" value="MBA4724104.1"/>
    <property type="molecule type" value="Genomic_DNA"/>
</dbReference>
<dbReference type="PANTHER" id="PTHR33361">
    <property type="entry name" value="GLR0591 PROTEIN"/>
    <property type="match status" value="1"/>
</dbReference>
<comment type="caution">
    <text evidence="1">The sequence shown here is derived from an EMBL/GenBank/DDBJ whole genome shotgun (WGS) entry which is preliminary data.</text>
</comment>
<dbReference type="PANTHER" id="PTHR33361:SF2">
    <property type="entry name" value="DUF885 DOMAIN-CONTAINING PROTEIN"/>
    <property type="match status" value="1"/>
</dbReference>
<dbReference type="GO" id="GO:0006006">
    <property type="term" value="P:glucose metabolic process"/>
    <property type="evidence" value="ECO:0007669"/>
    <property type="project" value="InterPro"/>
</dbReference>